<protein>
    <submittedName>
        <fullName evidence="3">Head GIN domain-containing protein</fullName>
    </submittedName>
</protein>
<accession>A0ABU7V513</accession>
<sequence>MNRPTISMRAAALAAALVVALPLAACGHLTGSGPLQTQTRDVAGIDSVELHTSGDLIISVGEAESLTIAASGVELSSLTSDVQGGTLVLDMNGLALGAARITYALTVRSLERVQVSGSGSVTGTGVFGSTGTVDLGGSGSAVFTGVHTDDLTVRIDGAGSVTLEGSSDALELTMDGSGDFDGKGLRTRATTASVAGSGSARVHVSGALLATVSGSGGLTYSGDPARVDADVSGSGEVVEAHR</sequence>
<dbReference type="EMBL" id="JAZHOV010000003">
    <property type="protein sequence ID" value="MEF2254720.1"/>
    <property type="molecule type" value="Genomic_DNA"/>
</dbReference>
<keyword evidence="1" id="KW-0732">Signal</keyword>
<proteinExistence type="predicted"/>
<dbReference type="Pfam" id="PF10988">
    <property type="entry name" value="DUF2807"/>
    <property type="match status" value="1"/>
</dbReference>
<name>A0ABU7V513_9MICO</name>
<evidence type="ECO:0000259" key="2">
    <source>
        <dbReference type="Pfam" id="PF10988"/>
    </source>
</evidence>
<dbReference type="Proteomes" id="UP001351900">
    <property type="component" value="Unassembled WGS sequence"/>
</dbReference>
<comment type="caution">
    <text evidence="3">The sequence shown here is derived from an EMBL/GenBank/DDBJ whole genome shotgun (WGS) entry which is preliminary data.</text>
</comment>
<feature type="signal peptide" evidence="1">
    <location>
        <begin position="1"/>
        <end position="24"/>
    </location>
</feature>
<feature type="domain" description="Putative auto-transporter adhesin head GIN" evidence="2">
    <location>
        <begin position="46"/>
        <end position="224"/>
    </location>
</feature>
<evidence type="ECO:0000313" key="3">
    <source>
        <dbReference type="EMBL" id="MEF2254720.1"/>
    </source>
</evidence>
<dbReference type="Gene3D" id="2.160.20.120">
    <property type="match status" value="1"/>
</dbReference>
<evidence type="ECO:0000313" key="4">
    <source>
        <dbReference type="Proteomes" id="UP001351900"/>
    </source>
</evidence>
<feature type="chain" id="PRO_5047338567" evidence="1">
    <location>
        <begin position="25"/>
        <end position="242"/>
    </location>
</feature>
<dbReference type="InterPro" id="IPR021255">
    <property type="entry name" value="DUF2807"/>
</dbReference>
<gene>
    <name evidence="3" type="ORF">V2V91_06145</name>
</gene>
<organism evidence="3 4">
    <name type="scientific">Microbacterium schleiferi</name>
    <dbReference type="NCBI Taxonomy" id="69362"/>
    <lineage>
        <taxon>Bacteria</taxon>
        <taxon>Bacillati</taxon>
        <taxon>Actinomycetota</taxon>
        <taxon>Actinomycetes</taxon>
        <taxon>Micrococcales</taxon>
        <taxon>Microbacteriaceae</taxon>
        <taxon>Microbacterium</taxon>
    </lineage>
</organism>
<dbReference type="RefSeq" id="WP_331791207.1">
    <property type="nucleotide sequence ID" value="NZ_BAAAUO010000002.1"/>
</dbReference>
<evidence type="ECO:0000256" key="1">
    <source>
        <dbReference type="SAM" id="SignalP"/>
    </source>
</evidence>
<reference evidence="3 4" key="1">
    <citation type="submission" date="2024-01" db="EMBL/GenBank/DDBJ databases">
        <title>the genome sequence of strain Microbacterium schleiferi NBRC 15075.</title>
        <authorList>
            <person name="Ding Y."/>
            <person name="Zhang G."/>
        </authorList>
    </citation>
    <scope>NUCLEOTIDE SEQUENCE [LARGE SCALE GENOMIC DNA]</scope>
    <source>
        <strain evidence="3 4">NBRC 15075</strain>
    </source>
</reference>
<keyword evidence="4" id="KW-1185">Reference proteome</keyword>